<comment type="caution">
    <text evidence="2">The sequence shown here is derived from an EMBL/GenBank/DDBJ whole genome shotgun (WGS) entry which is preliminary data.</text>
</comment>
<protein>
    <submittedName>
        <fullName evidence="2">AAA15 family ATPase/GTPase</fullName>
    </submittedName>
</protein>
<dbReference type="InterPro" id="IPR003959">
    <property type="entry name" value="ATPase_AAA_core"/>
</dbReference>
<dbReference type="GO" id="GO:0005524">
    <property type="term" value="F:ATP binding"/>
    <property type="evidence" value="ECO:0007669"/>
    <property type="project" value="InterPro"/>
</dbReference>
<dbReference type="Gene3D" id="3.40.50.300">
    <property type="entry name" value="P-loop containing nucleotide triphosphate hydrolases"/>
    <property type="match status" value="1"/>
</dbReference>
<dbReference type="OrthoDB" id="9792800at2"/>
<keyword evidence="3" id="KW-1185">Reference proteome</keyword>
<accession>A0A2V4XBB4</accession>
<dbReference type="RefSeq" id="WP_158525012.1">
    <property type="nucleotide sequence ID" value="NZ_BMWQ01000027.1"/>
</dbReference>
<dbReference type="AlphaFoldDB" id="A0A2V4XBB4"/>
<dbReference type="InterPro" id="IPR051396">
    <property type="entry name" value="Bact_Antivir_Def_Nuclease"/>
</dbReference>
<dbReference type="GO" id="GO:0016887">
    <property type="term" value="F:ATP hydrolysis activity"/>
    <property type="evidence" value="ECO:0007669"/>
    <property type="project" value="InterPro"/>
</dbReference>
<name>A0A2V4XBB4_9FLAO</name>
<dbReference type="Proteomes" id="UP000248054">
    <property type="component" value="Unassembled WGS sequence"/>
</dbReference>
<organism evidence="2 3">
    <name type="scientific">Winogradskyella epiphytica</name>
    <dbReference type="NCBI Taxonomy" id="262005"/>
    <lineage>
        <taxon>Bacteria</taxon>
        <taxon>Pseudomonadati</taxon>
        <taxon>Bacteroidota</taxon>
        <taxon>Flavobacteriia</taxon>
        <taxon>Flavobacteriales</taxon>
        <taxon>Flavobacteriaceae</taxon>
        <taxon>Winogradskyella</taxon>
    </lineage>
</organism>
<gene>
    <name evidence="2" type="ORF">DFQ11_1263</name>
</gene>
<dbReference type="SUPFAM" id="SSF52540">
    <property type="entry name" value="P-loop containing nucleoside triphosphate hydrolases"/>
    <property type="match status" value="1"/>
</dbReference>
<dbReference type="PANTHER" id="PTHR43581:SF4">
    <property type="entry name" value="ATP_GTP PHOSPHATASE"/>
    <property type="match status" value="1"/>
</dbReference>
<dbReference type="InterPro" id="IPR027417">
    <property type="entry name" value="P-loop_NTPase"/>
</dbReference>
<dbReference type="CDD" id="cd00267">
    <property type="entry name" value="ABC_ATPase"/>
    <property type="match status" value="1"/>
</dbReference>
<reference evidence="2 3" key="1">
    <citation type="submission" date="2018-06" db="EMBL/GenBank/DDBJ databases">
        <title>Genomic Encyclopedia of Type Strains, Phase III (KMG-III): the genomes of soil and plant-associated and newly described type strains.</title>
        <authorList>
            <person name="Whitman W."/>
        </authorList>
    </citation>
    <scope>NUCLEOTIDE SEQUENCE [LARGE SCALE GENOMIC DNA]</scope>
    <source>
        <strain evidence="2 3">CECT 7945</strain>
    </source>
</reference>
<feature type="domain" description="ATPase AAA-type core" evidence="1">
    <location>
        <begin position="25"/>
        <end position="323"/>
    </location>
</feature>
<evidence type="ECO:0000259" key="1">
    <source>
        <dbReference type="Pfam" id="PF13304"/>
    </source>
</evidence>
<proteinExistence type="predicted"/>
<evidence type="ECO:0000313" key="2">
    <source>
        <dbReference type="EMBL" id="PYE78627.1"/>
    </source>
</evidence>
<sequence length="576" mass="67157">MRIKSIQLKDFKTYEKIKINCDSSFNVIIGPNNIGKSTIIEAILLWEECLKLFIQGRNNKKLYIGTKDRYLGFSNLYFLRISNDSDLFFSNKKSTSVCLNLENGDENYTLKFNIGKPESIKDSYFKVNYKDSCTDFEKLSDFLNQENLNYTNIFYTYQTKPISQIVKNEPFYNNGQILKKISLGKSHELIRNKILKSKTRNNTIVTEKFKYLETKLKNILEADFQIKWKNNNLTDDEYVKISIKPPFTKEVDISLMGSGFLQILEIFSTLQFISNRQNCLNVILIDEPDSHIHSNLQVNLLNELLNEQNIQVFIITHNENLIDSVSEKGNILFINEQIKKLGEVNKSSKETFDFIKNELSAKLLDINKKQGIKNYIISEDENIELIKSYFEIHGYKNNETEYISYFGCDTIGSALVIGNYIKNLSSDSKIIIHRDKDYLDEETIQKIKEKVENKGFTFFTTKGVDIESNFIDSQHINCLYPELSIDDINNLIDEATNETERDSIDRILKRYALKKESGIKLLDMYNENKERYRYGKKVFSRLKGKIQPLIGENPNLLRETEFLINDDLKLETEIVE</sequence>
<dbReference type="EMBL" id="QJTD01000026">
    <property type="protein sequence ID" value="PYE78627.1"/>
    <property type="molecule type" value="Genomic_DNA"/>
</dbReference>
<dbReference type="PANTHER" id="PTHR43581">
    <property type="entry name" value="ATP/GTP PHOSPHATASE"/>
    <property type="match status" value="1"/>
</dbReference>
<evidence type="ECO:0000313" key="3">
    <source>
        <dbReference type="Proteomes" id="UP000248054"/>
    </source>
</evidence>
<dbReference type="Pfam" id="PF13304">
    <property type="entry name" value="AAA_21"/>
    <property type="match status" value="1"/>
</dbReference>